<organism evidence="1 2">
    <name type="scientific">Thiospirochaeta perfilievii</name>
    <dbReference type="NCBI Taxonomy" id="252967"/>
    <lineage>
        <taxon>Bacteria</taxon>
        <taxon>Pseudomonadati</taxon>
        <taxon>Spirochaetota</taxon>
        <taxon>Spirochaetia</taxon>
        <taxon>Spirochaetales</taxon>
        <taxon>Spirochaetaceae</taxon>
        <taxon>Thiospirochaeta</taxon>
    </lineage>
</organism>
<proteinExistence type="predicted"/>
<keyword evidence="2" id="KW-1185">Reference proteome</keyword>
<dbReference type="KEGG" id="sper:EW093_11540"/>
<dbReference type="Proteomes" id="UP000323824">
    <property type="component" value="Chromosome"/>
</dbReference>
<evidence type="ECO:0000313" key="2">
    <source>
        <dbReference type="Proteomes" id="UP000323824"/>
    </source>
</evidence>
<gene>
    <name evidence="1" type="ORF">EW093_11540</name>
</gene>
<dbReference type="AlphaFoldDB" id="A0A5C1QD98"/>
<dbReference type="SUPFAM" id="SSF101898">
    <property type="entry name" value="NHL repeat"/>
    <property type="match status" value="1"/>
</dbReference>
<evidence type="ECO:0000313" key="1">
    <source>
        <dbReference type="EMBL" id="QEN05318.1"/>
    </source>
</evidence>
<evidence type="ECO:0008006" key="3">
    <source>
        <dbReference type="Google" id="ProtNLM"/>
    </source>
</evidence>
<reference evidence="1 2" key="2">
    <citation type="submission" date="2019-09" db="EMBL/GenBank/DDBJ databases">
        <title>Complete Genome Sequence and Methylome Analysis of free living Spirochaetas.</title>
        <authorList>
            <person name="Leshcheva N."/>
            <person name="Mikheeva N."/>
        </authorList>
    </citation>
    <scope>NUCLEOTIDE SEQUENCE [LARGE SCALE GENOMIC DNA]</scope>
    <source>
        <strain evidence="1 2">P</strain>
    </source>
</reference>
<accession>A0A5C1QD98</accession>
<name>A0A5C1QD98_9SPIO</name>
<protein>
    <recommendedName>
        <fullName evidence="3">6-bladed beta-propeller</fullName>
    </recommendedName>
</protein>
<dbReference type="EMBL" id="CP035807">
    <property type="protein sequence ID" value="QEN05318.1"/>
    <property type="molecule type" value="Genomic_DNA"/>
</dbReference>
<reference evidence="1 2" key="1">
    <citation type="submission" date="2019-02" db="EMBL/GenBank/DDBJ databases">
        <authorList>
            <person name="Fomenkov A."/>
            <person name="Dubinina G."/>
            <person name="Grabovich M."/>
            <person name="Vincze T."/>
            <person name="Roberts R.J."/>
        </authorList>
    </citation>
    <scope>NUCLEOTIDE SEQUENCE [LARGE SCALE GENOMIC DNA]</scope>
    <source>
        <strain evidence="1 2">P</strain>
    </source>
</reference>
<dbReference type="RefSeq" id="WP_149568556.1">
    <property type="nucleotide sequence ID" value="NZ_CP035807.1"/>
</dbReference>
<sequence length="329" mass="37563">MIKKTAILLLILFSLDIYAEEVSEYRGSLVKSFQVGDKSNQLGMDTSAEGGGTSETQPSAMFINKEDNLIIADTNNSRMLSLNKELSTSDAFGIGSNINYSLRLKEVDNILWGTTSNSRHYILDKTSGKSTELYIDNNLTLGSNCTIFTGNIIFTYLKDGSLASFVLEDRENLKFSKRLSEHETFKLFRNKKKYGLEGYTIDKSKRMFYNGQLLNTDFSTKFDYWKDLHKKNSLEVPRIIPGVPEYNKLDIMKGGSTYIGTDIDGNTYYDISQSLIIFDKDGWVLDYFFFKDRILIKPAVNSNGDVFYLLREGTKDVPVLNLYKIDRKW</sequence>
<dbReference type="OrthoDB" id="364497at2"/>